<feature type="domain" description="PRONE" evidence="4">
    <location>
        <begin position="57"/>
        <end position="424"/>
    </location>
</feature>
<feature type="region of interest" description="Disordered" evidence="3">
    <location>
        <begin position="1"/>
        <end position="26"/>
    </location>
</feature>
<dbReference type="FunFam" id="1.20.58.2010:FF:000001">
    <property type="entry name" value="Rop guanine nucleotide exchange factor 14"/>
    <property type="match status" value="1"/>
</dbReference>
<dbReference type="OMA" id="QVWDEST"/>
<dbReference type="Gramene" id="Kaladp0016s0218.1.v1.1">
    <property type="protein sequence ID" value="Kaladp0016s0218.1.v1.1"/>
    <property type="gene ID" value="Kaladp0016s0218.v1.1"/>
</dbReference>
<proteinExistence type="predicted"/>
<evidence type="ECO:0000313" key="5">
    <source>
        <dbReference type="EnsemblPlants" id="Kaladp0016s0218.1.v1.1"/>
    </source>
</evidence>
<keyword evidence="6" id="KW-1185">Reference proteome</keyword>
<organism evidence="5 6">
    <name type="scientific">Kalanchoe fedtschenkoi</name>
    <name type="common">Lavender scallops</name>
    <name type="synonym">South American air plant</name>
    <dbReference type="NCBI Taxonomy" id="63787"/>
    <lineage>
        <taxon>Eukaryota</taxon>
        <taxon>Viridiplantae</taxon>
        <taxon>Streptophyta</taxon>
        <taxon>Embryophyta</taxon>
        <taxon>Tracheophyta</taxon>
        <taxon>Spermatophyta</taxon>
        <taxon>Magnoliopsida</taxon>
        <taxon>eudicotyledons</taxon>
        <taxon>Gunneridae</taxon>
        <taxon>Pentapetalae</taxon>
        <taxon>Saxifragales</taxon>
        <taxon>Crassulaceae</taxon>
        <taxon>Kalanchoe</taxon>
    </lineage>
</organism>
<dbReference type="EnsemblPlants" id="Kaladp0016s0218.1.v1.1">
    <property type="protein sequence ID" value="Kaladp0016s0218.1.v1.1"/>
    <property type="gene ID" value="Kaladp0016s0218.v1.1"/>
</dbReference>
<evidence type="ECO:0000256" key="1">
    <source>
        <dbReference type="ARBA" id="ARBA00022658"/>
    </source>
</evidence>
<dbReference type="GO" id="GO:0005085">
    <property type="term" value="F:guanyl-nucleotide exchange factor activity"/>
    <property type="evidence" value="ECO:0007669"/>
    <property type="project" value="UniProtKB-UniRule"/>
</dbReference>
<dbReference type="Pfam" id="PF03759">
    <property type="entry name" value="PRONE"/>
    <property type="match status" value="1"/>
</dbReference>
<sequence length="437" mass="48567">MSYSMSSDASESEGSSSFSCRRSDESPAPDIGSYVFGTSVMLPLAGGKDVQVWDESTKKVDSTLTEVEMMKERFAKLLLGEDMSGGGRGVCAALAISNAITNLSATVFGNLWRLEPLDEQKKAVWRREIGWLLCVSDSIVEFVPSIQQLPCGGTCEVMITQPRSDLHANLPALKKLHALLLGILDGFRETEFSYIDPGCRSVREEDKWWLPCPTVPENGLSDGQKKRLQDSRYRTEQILKATMAINNSVLAEMEIPSAYFDALSMSERAHLGESIYNCITADQFAPECLVECLNLSSEHQTLKVVNRVEVAVHLWRKKDLKKLTSSKSQKFSLSGKVKSLVTDGDMNHLLAERAESLLRTLRLRFPNLPQTSLDMSKIQHNKDVGQAILESYSRVMESLAFNIMARIDDLIFADDANKPLFSARGVTGFPVQKRTVP</sequence>
<evidence type="ECO:0000259" key="4">
    <source>
        <dbReference type="PROSITE" id="PS51334"/>
    </source>
</evidence>
<dbReference type="Proteomes" id="UP000594263">
    <property type="component" value="Unplaced"/>
</dbReference>
<dbReference type="PANTHER" id="PTHR33101">
    <property type="entry name" value="ROP GUANINE NUCLEOTIDE EXCHANGE FACTOR 1"/>
    <property type="match status" value="1"/>
</dbReference>
<keyword evidence="1 2" id="KW-0344">Guanine-nucleotide releasing factor</keyword>
<dbReference type="Gene3D" id="1.20.58.2010">
    <property type="entry name" value="PRONE domain, subdomain 1"/>
    <property type="match status" value="2"/>
</dbReference>
<protein>
    <recommendedName>
        <fullName evidence="4">PRONE domain-containing protein</fullName>
    </recommendedName>
</protein>
<name>A0A7N0T0A4_KALFE</name>
<dbReference type="InterPro" id="IPR005512">
    <property type="entry name" value="PRONE_dom"/>
</dbReference>
<dbReference type="FunFam" id="1.20.58.2010:FF:000003">
    <property type="entry name" value="Rop guanine nucleotide exchange factor 14"/>
    <property type="match status" value="1"/>
</dbReference>
<evidence type="ECO:0000313" key="6">
    <source>
        <dbReference type="Proteomes" id="UP000594263"/>
    </source>
</evidence>
<dbReference type="InterPro" id="IPR038937">
    <property type="entry name" value="RopGEF"/>
</dbReference>
<reference evidence="5" key="1">
    <citation type="submission" date="2021-01" db="UniProtKB">
        <authorList>
            <consortium name="EnsemblPlants"/>
        </authorList>
    </citation>
    <scope>IDENTIFICATION</scope>
</reference>
<evidence type="ECO:0000256" key="2">
    <source>
        <dbReference type="PROSITE-ProRule" id="PRU00663"/>
    </source>
</evidence>
<accession>A0A7N0T0A4</accession>
<evidence type="ECO:0000256" key="3">
    <source>
        <dbReference type="SAM" id="MobiDB-lite"/>
    </source>
</evidence>
<dbReference type="PROSITE" id="PS51334">
    <property type="entry name" value="PRONE"/>
    <property type="match status" value="1"/>
</dbReference>
<dbReference type="AlphaFoldDB" id="A0A7N0T0A4"/>
<feature type="compositionally biased region" description="Low complexity" evidence="3">
    <location>
        <begin position="1"/>
        <end position="20"/>
    </location>
</feature>
<dbReference type="PANTHER" id="PTHR33101:SF6">
    <property type="entry name" value="ROP GUANINE NUCLEOTIDE EXCHANGE FACTOR 1"/>
    <property type="match status" value="1"/>
</dbReference>